<keyword evidence="3" id="KW-1185">Reference proteome</keyword>
<dbReference type="AlphaFoldDB" id="A0A853IZ81"/>
<evidence type="ECO:0000313" key="3">
    <source>
        <dbReference type="Proteomes" id="UP000589716"/>
    </source>
</evidence>
<proteinExistence type="predicted"/>
<dbReference type="RefSeq" id="WP_180551490.1">
    <property type="nucleotide sequence ID" value="NZ_JACCKX010000001.1"/>
</dbReference>
<evidence type="ECO:0000313" key="2">
    <source>
        <dbReference type="EMBL" id="NZA03241.1"/>
    </source>
</evidence>
<feature type="region of interest" description="Disordered" evidence="1">
    <location>
        <begin position="1"/>
        <end position="47"/>
    </location>
</feature>
<accession>A0A853IZ81</accession>
<feature type="compositionally biased region" description="Basic and acidic residues" evidence="1">
    <location>
        <begin position="15"/>
        <end position="34"/>
    </location>
</feature>
<protein>
    <submittedName>
        <fullName evidence="2">Uncharacterized protein</fullName>
    </submittedName>
</protein>
<reference evidence="2 3" key="1">
    <citation type="submission" date="2020-07" db="EMBL/GenBank/DDBJ databases">
        <authorList>
            <person name="Maaloum M."/>
        </authorList>
    </citation>
    <scope>NUCLEOTIDE SEQUENCE [LARGE SCALE GENOMIC DNA]</scope>
    <source>
        <strain evidence="2 3">GCS-AN-3</strain>
    </source>
</reference>
<dbReference type="Proteomes" id="UP000589716">
    <property type="component" value="Unassembled WGS sequence"/>
</dbReference>
<comment type="caution">
    <text evidence="2">The sequence shown here is derived from an EMBL/GenBank/DDBJ whole genome shotgun (WGS) entry which is preliminary data.</text>
</comment>
<name>A0A853IZ81_9BURK</name>
<feature type="compositionally biased region" description="Basic residues" evidence="1">
    <location>
        <begin position="1"/>
        <end position="14"/>
    </location>
</feature>
<sequence>MTFVKRLSRGRRHLRDSPSGETRLQEMERADTLRHVALATSNQETRR</sequence>
<organism evidence="2 3">
    <name type="scientific">Ottowia beijingensis</name>
    <dbReference type="NCBI Taxonomy" id="1207057"/>
    <lineage>
        <taxon>Bacteria</taxon>
        <taxon>Pseudomonadati</taxon>
        <taxon>Pseudomonadota</taxon>
        <taxon>Betaproteobacteria</taxon>
        <taxon>Burkholderiales</taxon>
        <taxon>Comamonadaceae</taxon>
        <taxon>Ottowia</taxon>
    </lineage>
</organism>
<evidence type="ECO:0000256" key="1">
    <source>
        <dbReference type="SAM" id="MobiDB-lite"/>
    </source>
</evidence>
<dbReference type="EMBL" id="JACCKX010000001">
    <property type="protein sequence ID" value="NZA03241.1"/>
    <property type="molecule type" value="Genomic_DNA"/>
</dbReference>
<gene>
    <name evidence="2" type="ORF">H0I39_18700</name>
</gene>